<keyword evidence="2" id="KW-1133">Transmembrane helix</keyword>
<evidence type="ECO:0000259" key="4">
    <source>
        <dbReference type="Pfam" id="PF09972"/>
    </source>
</evidence>
<comment type="caution">
    <text evidence="6">The sequence shown here is derived from an EMBL/GenBank/DDBJ whole genome shotgun (WGS) entry which is preliminary data.</text>
</comment>
<feature type="chain" id="PRO_5046782208" evidence="3">
    <location>
        <begin position="23"/>
        <end position="644"/>
    </location>
</feature>
<reference evidence="6" key="1">
    <citation type="submission" date="2022-10" db="EMBL/GenBank/DDBJ databases">
        <title>Hoeflea sp. G2-23, isolated from marine algae.</title>
        <authorList>
            <person name="Kristyanto S."/>
            <person name="Kim J.M."/>
            <person name="Jeon C.O."/>
        </authorList>
    </citation>
    <scope>NUCLEOTIDE SEQUENCE</scope>
    <source>
        <strain evidence="6">G2-23</strain>
    </source>
</reference>
<dbReference type="RefSeq" id="WP_267655924.1">
    <property type="nucleotide sequence ID" value="NZ_JAOVZR010000001.1"/>
</dbReference>
<feature type="transmembrane region" description="Helical" evidence="2">
    <location>
        <begin position="484"/>
        <end position="506"/>
    </location>
</feature>
<feature type="transmembrane region" description="Helical" evidence="2">
    <location>
        <begin position="235"/>
        <end position="255"/>
    </location>
</feature>
<evidence type="ECO:0000313" key="7">
    <source>
        <dbReference type="Proteomes" id="UP001073227"/>
    </source>
</evidence>
<dbReference type="InterPro" id="IPR018702">
    <property type="entry name" value="DUF2207"/>
</dbReference>
<keyword evidence="7" id="KW-1185">Reference proteome</keyword>
<dbReference type="Proteomes" id="UP001073227">
    <property type="component" value="Unassembled WGS sequence"/>
</dbReference>
<keyword evidence="2" id="KW-0812">Transmembrane</keyword>
<feature type="compositionally biased region" description="Gly residues" evidence="1">
    <location>
        <begin position="626"/>
        <end position="644"/>
    </location>
</feature>
<protein>
    <submittedName>
        <fullName evidence="6">DUF2207 domain-containing protein</fullName>
    </submittedName>
</protein>
<evidence type="ECO:0000259" key="5">
    <source>
        <dbReference type="Pfam" id="PF20990"/>
    </source>
</evidence>
<name>A0ABT3ZFA2_9HYPH</name>
<keyword evidence="3" id="KW-0732">Signal</keyword>
<gene>
    <name evidence="6" type="ORF">OEG84_22980</name>
</gene>
<feature type="signal peptide" evidence="3">
    <location>
        <begin position="1"/>
        <end position="22"/>
    </location>
</feature>
<organism evidence="6 7">
    <name type="scientific">Hoeflea algicola</name>
    <dbReference type="NCBI Taxonomy" id="2983763"/>
    <lineage>
        <taxon>Bacteria</taxon>
        <taxon>Pseudomonadati</taxon>
        <taxon>Pseudomonadota</taxon>
        <taxon>Alphaproteobacteria</taxon>
        <taxon>Hyphomicrobiales</taxon>
        <taxon>Rhizobiaceae</taxon>
        <taxon>Hoeflea</taxon>
    </lineage>
</organism>
<dbReference type="Pfam" id="PF09972">
    <property type="entry name" value="DUF2207"/>
    <property type="match status" value="1"/>
</dbReference>
<keyword evidence="2" id="KW-0472">Membrane</keyword>
<feature type="transmembrane region" description="Helical" evidence="2">
    <location>
        <begin position="419"/>
        <end position="443"/>
    </location>
</feature>
<feature type="region of interest" description="Disordered" evidence="1">
    <location>
        <begin position="617"/>
        <end position="644"/>
    </location>
</feature>
<proteinExistence type="predicted"/>
<evidence type="ECO:0000256" key="1">
    <source>
        <dbReference type="SAM" id="MobiDB-lite"/>
    </source>
</evidence>
<dbReference type="Pfam" id="PF20990">
    <property type="entry name" value="DUF2207_C"/>
    <property type="match status" value="1"/>
</dbReference>
<evidence type="ECO:0000256" key="2">
    <source>
        <dbReference type="SAM" id="Phobius"/>
    </source>
</evidence>
<evidence type="ECO:0000256" key="3">
    <source>
        <dbReference type="SAM" id="SignalP"/>
    </source>
</evidence>
<feature type="transmembrane region" description="Helical" evidence="2">
    <location>
        <begin position="393"/>
        <end position="413"/>
    </location>
</feature>
<evidence type="ECO:0000313" key="6">
    <source>
        <dbReference type="EMBL" id="MCY0150490.1"/>
    </source>
</evidence>
<feature type="domain" description="Predicted membrane protein YciQ-like C-terminal" evidence="5">
    <location>
        <begin position="454"/>
        <end position="567"/>
    </location>
</feature>
<dbReference type="EMBL" id="JAOVZR010000001">
    <property type="protein sequence ID" value="MCY0150490.1"/>
    <property type="molecule type" value="Genomic_DNA"/>
</dbReference>
<accession>A0ABT3ZFA2</accession>
<sequence>MRHWLIAIVACWVLLVPQAATAREEIRSYIADIEVRTDAAIEVTETITVNAEGGDIRRGIYRDIPLRALDEWGLWSSNGFDLIEVLHNGQPSPYNTEWQGRFFRIYIGDADTIIPHGEHTYTIRYLTTRQLRFFDDYDELYWNVTGNFWSFPILAAEARVHLPDGARAQQLAAYTGGFGDNGSDYTASGQGTSEARFQLTKALDPQQGMTVAVGFTKGVVSADADGSGGGFGSNVGIFLLILGWLIVPFYFLFAWNKVGRDPPSPPIIPLFHAPDNLSPAALSYAHFNRFRQGAKGADLSFIAALLSLGVKRFLTIDEYQDGNIAFKRGPVAGKNPQPALPAGENALYAGLLGNRSEIYLDKHNGPALQSAQAALRSAIQVEYQGKYYRANTAWFVFGVAIAIVTFIVGIILQDPPDEGLGYLIPVLLTSLFGGVILVIGRVVYGSPGAGSVSRFFGGLLLFIGTAVFLGGGVAVVAMPGEVPIYRLAAVLVVIGFAVIILMHWLLGAPTALGAKVLTDIKGFKLYLETAETNRLNLRDAPKMSEELFERFLPYAAGLGVEKPWSEAWASHLARVAPDRADDYHPGWYHGNSWSPGNIGAAAASSVAAVSAAMAASMPEPKSSSGSSGGGSSGGGGGGGGGGGW</sequence>
<dbReference type="InterPro" id="IPR048389">
    <property type="entry name" value="YciQ-like_C"/>
</dbReference>
<feature type="transmembrane region" description="Helical" evidence="2">
    <location>
        <begin position="455"/>
        <end position="478"/>
    </location>
</feature>
<feature type="domain" description="DUF2207" evidence="4">
    <location>
        <begin position="25"/>
        <end position="215"/>
    </location>
</feature>